<organism evidence="2 3">
    <name type="scientific">Modicisalibacter xianhensis</name>
    <dbReference type="NCBI Taxonomy" id="442341"/>
    <lineage>
        <taxon>Bacteria</taxon>
        <taxon>Pseudomonadati</taxon>
        <taxon>Pseudomonadota</taxon>
        <taxon>Gammaproteobacteria</taxon>
        <taxon>Oceanospirillales</taxon>
        <taxon>Halomonadaceae</taxon>
        <taxon>Modicisalibacter</taxon>
    </lineage>
</organism>
<proteinExistence type="predicted"/>
<dbReference type="EMBL" id="SOEC01000003">
    <property type="protein sequence ID" value="TDX31634.1"/>
    <property type="molecule type" value="Genomic_DNA"/>
</dbReference>
<accession>A0A4V3GUP5</accession>
<dbReference type="Proteomes" id="UP000294489">
    <property type="component" value="Unassembled WGS sequence"/>
</dbReference>
<dbReference type="InterPro" id="IPR022062">
    <property type="entry name" value="DUF3618"/>
</dbReference>
<dbReference type="AlphaFoldDB" id="A0A4V3GUP5"/>
<evidence type="ECO:0000256" key="1">
    <source>
        <dbReference type="SAM" id="MobiDB-lite"/>
    </source>
</evidence>
<reference evidence="2 3" key="1">
    <citation type="submission" date="2019-03" db="EMBL/GenBank/DDBJ databases">
        <title>Freshwater and sediment microbial communities from various areas in North America, analyzing microbe dynamics in response to fracking.</title>
        <authorList>
            <person name="Lamendella R."/>
        </authorList>
    </citation>
    <scope>NUCLEOTIDE SEQUENCE [LARGE SCALE GENOMIC DNA]</scope>
    <source>
        <strain evidence="2 3">6_TX</strain>
    </source>
</reference>
<feature type="region of interest" description="Disordered" evidence="1">
    <location>
        <begin position="106"/>
        <end position="142"/>
    </location>
</feature>
<name>A0A4V3GUP5_9GAMM</name>
<evidence type="ECO:0000313" key="2">
    <source>
        <dbReference type="EMBL" id="TDX31634.1"/>
    </source>
</evidence>
<feature type="compositionally biased region" description="Basic residues" evidence="1">
    <location>
        <begin position="106"/>
        <end position="117"/>
    </location>
</feature>
<sequence length="210" mass="22615">MSDKHDKHERRSPDEIEEEIRQTREELDDTLHELEDRLSPKYFVDSAYNHVRNGGANEFLSNLGNTIKQNPFPVLLIGVGIGWLMMSQSGKGQKAYDKAYDKTLGRKRHDASGRHYRPGTVMPATPTASTSAPPEYTDTVTGANRSETTAGVGTAAAGPASSSAVVGEATHLGTAQHKGGASRSNSVDVVGEATHLGTQQHREGYPGSKM</sequence>
<comment type="caution">
    <text evidence="2">The sequence shown here is derived from an EMBL/GenBank/DDBJ whole genome shotgun (WGS) entry which is preliminary data.</text>
</comment>
<gene>
    <name evidence="2" type="ORF">DFO67_103232</name>
</gene>
<dbReference type="RefSeq" id="WP_134016466.1">
    <property type="nucleotide sequence ID" value="NZ_SOEC01000003.1"/>
</dbReference>
<evidence type="ECO:0000313" key="3">
    <source>
        <dbReference type="Proteomes" id="UP000294489"/>
    </source>
</evidence>
<feature type="compositionally biased region" description="Low complexity" evidence="1">
    <location>
        <begin position="123"/>
        <end position="134"/>
    </location>
</feature>
<dbReference type="OrthoDB" id="6065071at2"/>
<dbReference type="Pfam" id="PF12277">
    <property type="entry name" value="DUF3618"/>
    <property type="match status" value="1"/>
</dbReference>
<protein>
    <submittedName>
        <fullName evidence="2">Uncharacterized protein DUF3618</fullName>
    </submittedName>
</protein>